<dbReference type="InterPro" id="IPR036282">
    <property type="entry name" value="Glutathione-S-Trfase_C_sf"/>
</dbReference>
<dbReference type="Proteomes" id="UP000218209">
    <property type="component" value="Unassembled WGS sequence"/>
</dbReference>
<sequence>MAPPPPRDELVHLGLSPWSLLARWALTVVGHPVTYTAYSPGPGELLLRLRLGWPSGPLSVPVLFRHAAGASGAIREARDIARYGQAAATAAAAAAGDPPPPVLFPPPPAGGGAVDPIDGWADAAQEVLSYGRGSTLSAVAGREEGTAAMVAVMPPALRRLPGAVLHWVARRSVAGMVAKYPPQVDRAAARGRLGELQAAVRGGTPAASGCVYLVGDAFSYADIAMVVATGVIRPLGKAYLDDTPLAGLKALASDESFGEGLDDVLVWRDAILAKHFADSFLA</sequence>
<evidence type="ECO:0000313" key="2">
    <source>
        <dbReference type="EMBL" id="OSX78441.1"/>
    </source>
</evidence>
<dbReference type="OrthoDB" id="527395at2759"/>
<organism evidence="2 3">
    <name type="scientific">Porphyra umbilicalis</name>
    <name type="common">Purple laver</name>
    <name type="synonym">Red alga</name>
    <dbReference type="NCBI Taxonomy" id="2786"/>
    <lineage>
        <taxon>Eukaryota</taxon>
        <taxon>Rhodophyta</taxon>
        <taxon>Bangiophyceae</taxon>
        <taxon>Bangiales</taxon>
        <taxon>Bangiaceae</taxon>
        <taxon>Porphyra</taxon>
    </lineage>
</organism>
<protein>
    <recommendedName>
        <fullName evidence="1">Glutathione S-transferase C-terminal domain-containing protein</fullName>
    </recommendedName>
</protein>
<feature type="domain" description="Glutathione S-transferase C-terminal" evidence="1">
    <location>
        <begin position="196"/>
        <end position="245"/>
    </location>
</feature>
<reference evidence="2 3" key="1">
    <citation type="submission" date="2017-03" db="EMBL/GenBank/DDBJ databases">
        <title>WGS assembly of Porphyra umbilicalis.</title>
        <authorList>
            <person name="Brawley S.H."/>
            <person name="Blouin N.A."/>
            <person name="Ficko-Blean E."/>
            <person name="Wheeler G.L."/>
            <person name="Lohr M."/>
            <person name="Goodson H.V."/>
            <person name="Jenkins J.W."/>
            <person name="Blaby-Haas C.E."/>
            <person name="Helliwell K.E."/>
            <person name="Chan C."/>
            <person name="Marriage T."/>
            <person name="Bhattacharya D."/>
            <person name="Klein A.S."/>
            <person name="Badis Y."/>
            <person name="Brodie J."/>
            <person name="Cao Y."/>
            <person name="Collen J."/>
            <person name="Dittami S.M."/>
            <person name="Gachon C.M."/>
            <person name="Green B.R."/>
            <person name="Karpowicz S."/>
            <person name="Kim J.W."/>
            <person name="Kudahl U."/>
            <person name="Lin S."/>
            <person name="Michel G."/>
            <person name="Mittag M."/>
            <person name="Olson B.J."/>
            <person name="Pangilinan J."/>
            <person name="Peng Y."/>
            <person name="Qiu H."/>
            <person name="Shu S."/>
            <person name="Singer J.T."/>
            <person name="Smith A.G."/>
            <person name="Sprecher B.N."/>
            <person name="Wagner V."/>
            <person name="Wang W."/>
            <person name="Wang Z.-Y."/>
            <person name="Yan J."/>
            <person name="Yarish C."/>
            <person name="Zoeuner-Riek S."/>
            <person name="Zhuang Y."/>
            <person name="Zou Y."/>
            <person name="Lindquist E.A."/>
            <person name="Grimwood J."/>
            <person name="Barry K."/>
            <person name="Rokhsar D.S."/>
            <person name="Schmutz J."/>
            <person name="Stiller J.W."/>
            <person name="Grossman A.R."/>
            <person name="Prochnik S.E."/>
        </authorList>
    </citation>
    <scope>NUCLEOTIDE SEQUENCE [LARGE SCALE GENOMIC DNA]</scope>
    <source>
        <strain evidence="2">4086291</strain>
    </source>
</reference>
<proteinExistence type="predicted"/>
<evidence type="ECO:0000313" key="3">
    <source>
        <dbReference type="Proteomes" id="UP000218209"/>
    </source>
</evidence>
<accession>A0A1X6PC35</accession>
<dbReference type="SUPFAM" id="SSF47616">
    <property type="entry name" value="GST C-terminal domain-like"/>
    <property type="match status" value="1"/>
</dbReference>
<evidence type="ECO:0000259" key="1">
    <source>
        <dbReference type="Pfam" id="PF00043"/>
    </source>
</evidence>
<dbReference type="EMBL" id="KV918813">
    <property type="protein sequence ID" value="OSX78441.1"/>
    <property type="molecule type" value="Genomic_DNA"/>
</dbReference>
<dbReference type="InterPro" id="IPR004046">
    <property type="entry name" value="GST_C"/>
</dbReference>
<dbReference type="AlphaFoldDB" id="A0A1X6PC35"/>
<name>A0A1X6PC35_PORUM</name>
<keyword evidence="3" id="KW-1185">Reference proteome</keyword>
<gene>
    <name evidence="2" type="ORF">BU14_0109s0040</name>
</gene>
<dbReference type="Pfam" id="PF00043">
    <property type="entry name" value="GST_C"/>
    <property type="match status" value="1"/>
</dbReference>